<dbReference type="Proteomes" id="UP000365807">
    <property type="component" value="Unassembled WGS sequence"/>
</dbReference>
<evidence type="ECO:0000313" key="3">
    <source>
        <dbReference type="EMBL" id="EAK4358161.1"/>
    </source>
</evidence>
<evidence type="ECO:0000313" key="2">
    <source>
        <dbReference type="EMBL" id="EAH8156731.1"/>
    </source>
</evidence>
<feature type="transmembrane region" description="Helical" evidence="1">
    <location>
        <begin position="77"/>
        <end position="97"/>
    </location>
</feature>
<accession>A0A3Z8IGH2</accession>
<proteinExistence type="predicted"/>
<feature type="transmembrane region" description="Helical" evidence="1">
    <location>
        <begin position="43"/>
        <end position="65"/>
    </location>
</feature>
<gene>
    <name evidence="3" type="ORF">C6T04_04320</name>
    <name evidence="2" type="ORF">ES716_02040</name>
</gene>
<feature type="transmembrane region" description="Helical" evidence="1">
    <location>
        <begin position="138"/>
        <end position="162"/>
    </location>
</feature>
<dbReference type="EMBL" id="AABKAB010000003">
    <property type="protein sequence ID" value="EAH8156731.1"/>
    <property type="molecule type" value="Genomic_DNA"/>
</dbReference>
<name>A0A3Z8IGH2_CAMCO</name>
<keyword evidence="1" id="KW-1133">Transmembrane helix</keyword>
<keyword evidence="1" id="KW-0812">Transmembrane</keyword>
<feature type="transmembrane region" description="Helical" evidence="1">
    <location>
        <begin position="103"/>
        <end position="126"/>
    </location>
</feature>
<evidence type="ECO:0000256" key="1">
    <source>
        <dbReference type="SAM" id="Phobius"/>
    </source>
</evidence>
<dbReference type="Proteomes" id="UP000576616">
    <property type="component" value="Unassembled WGS sequence"/>
</dbReference>
<dbReference type="AlphaFoldDB" id="A0A3Z8IGH2"/>
<evidence type="ECO:0000313" key="4">
    <source>
        <dbReference type="Proteomes" id="UP000365807"/>
    </source>
</evidence>
<dbReference type="RefSeq" id="WP_002786532.1">
    <property type="nucleotide sequence ID" value="NZ_AP028350.1"/>
</dbReference>
<organism evidence="2 5">
    <name type="scientific">Campylobacter coli</name>
    <dbReference type="NCBI Taxonomy" id="195"/>
    <lineage>
        <taxon>Bacteria</taxon>
        <taxon>Pseudomonadati</taxon>
        <taxon>Campylobacterota</taxon>
        <taxon>Epsilonproteobacteria</taxon>
        <taxon>Campylobacterales</taxon>
        <taxon>Campylobacteraceae</taxon>
        <taxon>Campylobacter</taxon>
    </lineage>
</organism>
<protein>
    <submittedName>
        <fullName evidence="2">Uncharacterized protein</fullName>
    </submittedName>
</protein>
<reference evidence="2 5" key="2">
    <citation type="submission" date="2019-01" db="EMBL/GenBank/DDBJ databases">
        <authorList>
            <consortium name="PulseNet: The National Subtyping Network for Foodborne Disease Surveillance"/>
            <person name="Tarr C.L."/>
            <person name="Trees E."/>
            <person name="Katz L.S."/>
            <person name="Carleton-Romer H.A."/>
            <person name="Stroika S."/>
            <person name="Kucerova Z."/>
            <person name="Roache K.F."/>
            <person name="Sabol A.L."/>
            <person name="Besser J."/>
            <person name="Gerner-Smidt P."/>
        </authorList>
    </citation>
    <scope>NUCLEOTIDE SEQUENCE [LARGE SCALE GENOMIC DNA]</scope>
    <source>
        <strain evidence="2 5">PNUSAC007828</strain>
    </source>
</reference>
<comment type="caution">
    <text evidence="2">The sequence shown here is derived from an EMBL/GenBank/DDBJ whole genome shotgun (WGS) entry which is preliminary data.</text>
</comment>
<feature type="transmembrane region" description="Helical" evidence="1">
    <location>
        <begin position="5"/>
        <end position="23"/>
    </location>
</feature>
<keyword evidence="1" id="KW-0472">Membrane</keyword>
<dbReference type="EMBL" id="AACGFG010000005">
    <property type="protein sequence ID" value="EAK4358161.1"/>
    <property type="molecule type" value="Genomic_DNA"/>
</dbReference>
<sequence length="188" mass="22603">MKNIILGFLIFFIYPALMMFFILMHRKYISEVPMLGFHTNMEIFKRAGIYYFYLLVIHIPLFLVWKKVISKIESLDFINTFYFGIAFSLCVFFLLTLPLDGHLALVPLLCVLFSFVFVFKFIYFCFKKISYFTWKKLIFIITTLLGICAGLAYIFFCLYYQLYIFDNYDFLGKFYNIPSYKRPLNFIF</sequence>
<evidence type="ECO:0000313" key="5">
    <source>
        <dbReference type="Proteomes" id="UP000576616"/>
    </source>
</evidence>
<reference evidence="3 4" key="1">
    <citation type="submission" date="2018-06" db="EMBL/GenBank/DDBJ databases">
        <authorList>
            <consortium name="NARMS: The National Antimicrobial Resistance Monitoring System"/>
        </authorList>
    </citation>
    <scope>NUCLEOTIDE SEQUENCE [LARGE SCALE GENOMIC DNA]</scope>
    <source>
        <strain evidence="3 4">FSIS11807978</strain>
    </source>
</reference>